<proteinExistence type="predicted"/>
<name>A0A286RI34_9BACT</name>
<gene>
    <name evidence="1" type="ORF">THTE_3029</name>
</gene>
<dbReference type="AlphaFoldDB" id="A0A286RI34"/>
<dbReference type="EMBL" id="CP018477">
    <property type="protein sequence ID" value="ASV75631.1"/>
    <property type="molecule type" value="Genomic_DNA"/>
</dbReference>
<evidence type="ECO:0000313" key="2">
    <source>
        <dbReference type="Proteomes" id="UP000215086"/>
    </source>
</evidence>
<evidence type="ECO:0000313" key="1">
    <source>
        <dbReference type="EMBL" id="ASV75631.1"/>
    </source>
</evidence>
<protein>
    <submittedName>
        <fullName evidence="1">Uncharacterized protein</fullName>
    </submittedName>
</protein>
<keyword evidence="2" id="KW-1185">Reference proteome</keyword>
<dbReference type="KEGG" id="ttf:THTE_3029"/>
<accession>A0A286RI34</accession>
<reference evidence="1 2" key="1">
    <citation type="journal article" name="Front. Microbiol.">
        <title>Sugar Metabolism of the First Thermophilic Planctomycete Thermogutta terrifontis: Comparative Genomic and Transcriptomic Approaches.</title>
        <authorList>
            <person name="Elcheninov A.G."/>
            <person name="Menzel P."/>
            <person name="Gudbergsdottir S.R."/>
            <person name="Slesarev A.I."/>
            <person name="Kadnikov V.V."/>
            <person name="Krogh A."/>
            <person name="Bonch-Osmolovskaya E.A."/>
            <person name="Peng X."/>
            <person name="Kublanov I.V."/>
        </authorList>
    </citation>
    <scope>NUCLEOTIDE SEQUENCE [LARGE SCALE GENOMIC DNA]</scope>
    <source>
        <strain evidence="1 2">R1</strain>
    </source>
</reference>
<dbReference type="Proteomes" id="UP000215086">
    <property type="component" value="Chromosome"/>
</dbReference>
<organism evidence="1 2">
    <name type="scientific">Thermogutta terrifontis</name>
    <dbReference type="NCBI Taxonomy" id="1331910"/>
    <lineage>
        <taxon>Bacteria</taxon>
        <taxon>Pseudomonadati</taxon>
        <taxon>Planctomycetota</taxon>
        <taxon>Planctomycetia</taxon>
        <taxon>Pirellulales</taxon>
        <taxon>Thermoguttaceae</taxon>
        <taxon>Thermogutta</taxon>
    </lineage>
</organism>
<sequence>MIRFVVIMGWFVLCVPRFLKLNKDREKRDITIWYRESRPGPALKVSQKLLFLSLRVTVHQRVPRIFVTGDSSRDNRPANLRPQLYEHKHRY</sequence>